<sequence length="100" mass="11204">MELHNGELQEGLTHSISASRLFLRLVCLQTADAGSNCAGAAFSSRWKTICRATFYKIVTTNVQCERLCYLRPAMVYFTVLPVLRLPLIDQEKGKMTFTSA</sequence>
<evidence type="ECO:0000313" key="1">
    <source>
        <dbReference type="EMBL" id="MEQ2205692.1"/>
    </source>
</evidence>
<reference evidence="1 2" key="1">
    <citation type="submission" date="2021-06" db="EMBL/GenBank/DDBJ databases">
        <authorList>
            <person name="Palmer J.M."/>
        </authorList>
    </citation>
    <scope>NUCLEOTIDE SEQUENCE [LARGE SCALE GENOMIC DNA]</scope>
    <source>
        <strain evidence="1 2">XC_2019</strain>
        <tissue evidence="1">Muscle</tissue>
    </source>
</reference>
<dbReference type="Proteomes" id="UP001434883">
    <property type="component" value="Unassembled WGS sequence"/>
</dbReference>
<proteinExistence type="predicted"/>
<keyword evidence="2" id="KW-1185">Reference proteome</keyword>
<evidence type="ECO:0000313" key="2">
    <source>
        <dbReference type="Proteomes" id="UP001434883"/>
    </source>
</evidence>
<protein>
    <submittedName>
        <fullName evidence="1">Uncharacterized protein</fullName>
    </submittedName>
</protein>
<dbReference type="EMBL" id="JAHRIN010042228">
    <property type="protein sequence ID" value="MEQ2205692.1"/>
    <property type="molecule type" value="Genomic_DNA"/>
</dbReference>
<gene>
    <name evidence="1" type="ORF">XENOCAPTIV_009816</name>
</gene>
<comment type="caution">
    <text evidence="1">The sequence shown here is derived from an EMBL/GenBank/DDBJ whole genome shotgun (WGS) entry which is preliminary data.</text>
</comment>
<name>A0ABV0RDC7_9TELE</name>
<accession>A0ABV0RDC7</accession>
<organism evidence="1 2">
    <name type="scientific">Xenoophorus captivus</name>
    <dbReference type="NCBI Taxonomy" id="1517983"/>
    <lineage>
        <taxon>Eukaryota</taxon>
        <taxon>Metazoa</taxon>
        <taxon>Chordata</taxon>
        <taxon>Craniata</taxon>
        <taxon>Vertebrata</taxon>
        <taxon>Euteleostomi</taxon>
        <taxon>Actinopterygii</taxon>
        <taxon>Neopterygii</taxon>
        <taxon>Teleostei</taxon>
        <taxon>Neoteleostei</taxon>
        <taxon>Acanthomorphata</taxon>
        <taxon>Ovalentaria</taxon>
        <taxon>Atherinomorphae</taxon>
        <taxon>Cyprinodontiformes</taxon>
        <taxon>Goodeidae</taxon>
        <taxon>Xenoophorus</taxon>
    </lineage>
</organism>